<name>A0A835KJC1_9POAL</name>
<keyword evidence="1" id="KW-1133">Transmembrane helix</keyword>
<dbReference type="AlphaFoldDB" id="A0A835KJC1"/>
<feature type="transmembrane region" description="Helical" evidence="1">
    <location>
        <begin position="6"/>
        <end position="30"/>
    </location>
</feature>
<gene>
    <name evidence="2" type="ORF">HU200_015018</name>
</gene>
<evidence type="ECO:0000256" key="1">
    <source>
        <dbReference type="SAM" id="Phobius"/>
    </source>
</evidence>
<keyword evidence="3" id="KW-1185">Reference proteome</keyword>
<proteinExistence type="predicted"/>
<dbReference type="EMBL" id="JACEFO010001603">
    <property type="protein sequence ID" value="KAF8732686.1"/>
    <property type="molecule type" value="Genomic_DNA"/>
</dbReference>
<comment type="caution">
    <text evidence="2">The sequence shown here is derived from an EMBL/GenBank/DDBJ whole genome shotgun (WGS) entry which is preliminary data.</text>
</comment>
<accession>A0A835KJC1</accession>
<evidence type="ECO:0000313" key="3">
    <source>
        <dbReference type="Proteomes" id="UP000636709"/>
    </source>
</evidence>
<keyword evidence="1" id="KW-0812">Transmembrane</keyword>
<evidence type="ECO:0000313" key="2">
    <source>
        <dbReference type="EMBL" id="KAF8732686.1"/>
    </source>
</evidence>
<reference evidence="2" key="1">
    <citation type="submission" date="2020-07" db="EMBL/GenBank/DDBJ databases">
        <title>Genome sequence and genetic diversity analysis of an under-domesticated orphan crop, white fonio (Digitaria exilis).</title>
        <authorList>
            <person name="Bennetzen J.L."/>
            <person name="Chen S."/>
            <person name="Ma X."/>
            <person name="Wang X."/>
            <person name="Yssel A.E.J."/>
            <person name="Chaluvadi S.R."/>
            <person name="Johnson M."/>
            <person name="Gangashetty P."/>
            <person name="Hamidou F."/>
            <person name="Sanogo M.D."/>
            <person name="Zwaenepoel A."/>
            <person name="Wallace J."/>
            <person name="Van De Peer Y."/>
            <person name="Van Deynze A."/>
        </authorList>
    </citation>
    <scope>NUCLEOTIDE SEQUENCE</scope>
    <source>
        <tissue evidence="2">Leaves</tissue>
    </source>
</reference>
<organism evidence="2 3">
    <name type="scientific">Digitaria exilis</name>
    <dbReference type="NCBI Taxonomy" id="1010633"/>
    <lineage>
        <taxon>Eukaryota</taxon>
        <taxon>Viridiplantae</taxon>
        <taxon>Streptophyta</taxon>
        <taxon>Embryophyta</taxon>
        <taxon>Tracheophyta</taxon>
        <taxon>Spermatophyta</taxon>
        <taxon>Magnoliopsida</taxon>
        <taxon>Liliopsida</taxon>
        <taxon>Poales</taxon>
        <taxon>Poaceae</taxon>
        <taxon>PACMAD clade</taxon>
        <taxon>Panicoideae</taxon>
        <taxon>Panicodae</taxon>
        <taxon>Paniceae</taxon>
        <taxon>Anthephorinae</taxon>
        <taxon>Digitaria</taxon>
    </lineage>
</organism>
<protein>
    <submittedName>
        <fullName evidence="2">Uncharacterized protein</fullName>
    </submittedName>
</protein>
<keyword evidence="1" id="KW-0472">Membrane</keyword>
<dbReference type="Proteomes" id="UP000636709">
    <property type="component" value="Unassembled WGS sequence"/>
</dbReference>
<dbReference type="OrthoDB" id="728887at2759"/>
<sequence length="100" mass="10898">MIYRSWSLLSSTVVIWGGVATAGIAGIFLFGGKVTITTLETPPHPPPPPQSPIRLLSPHPRRPCIAPACVLVGLDWRLYEAGILFMRSDGGFACRDHYQP</sequence>